<dbReference type="Gene3D" id="2.40.160.50">
    <property type="entry name" value="membrane protein fhac: a member of the omp85/tpsb transporter family"/>
    <property type="match status" value="1"/>
</dbReference>
<evidence type="ECO:0000256" key="7">
    <source>
        <dbReference type="ARBA" id="ARBA00023237"/>
    </source>
</evidence>
<name>A0AA35SRW4_GEOBA</name>
<evidence type="ECO:0000256" key="6">
    <source>
        <dbReference type="ARBA" id="ARBA00023136"/>
    </source>
</evidence>
<evidence type="ECO:0000259" key="10">
    <source>
        <dbReference type="PROSITE" id="PS51779"/>
    </source>
</evidence>
<evidence type="ECO:0000256" key="4">
    <source>
        <dbReference type="ARBA" id="ARBA00022729"/>
    </source>
</evidence>
<evidence type="ECO:0000256" key="1">
    <source>
        <dbReference type="ARBA" id="ARBA00004370"/>
    </source>
</evidence>
<dbReference type="InterPro" id="IPR000184">
    <property type="entry name" value="Bac_surfAg_D15"/>
</dbReference>
<gene>
    <name evidence="11" type="ORF">GBAR_LOCUS19403</name>
</gene>
<proteinExistence type="predicted"/>
<dbReference type="InterPro" id="IPR034746">
    <property type="entry name" value="POTRA"/>
</dbReference>
<dbReference type="Pfam" id="PF01103">
    <property type="entry name" value="Omp85"/>
    <property type="match status" value="1"/>
</dbReference>
<dbReference type="PANTHER" id="PTHR12815">
    <property type="entry name" value="SORTING AND ASSEMBLY MACHINERY SAMM50 PROTEIN FAMILY MEMBER"/>
    <property type="match status" value="1"/>
</dbReference>
<accession>A0AA35SRW4</accession>
<feature type="region of interest" description="Disordered" evidence="9">
    <location>
        <begin position="910"/>
        <end position="935"/>
    </location>
</feature>
<dbReference type="GO" id="GO:0005741">
    <property type="term" value="C:mitochondrial outer membrane"/>
    <property type="evidence" value="ECO:0007669"/>
    <property type="project" value="UniProtKB-SubCell"/>
</dbReference>
<evidence type="ECO:0000256" key="9">
    <source>
        <dbReference type="SAM" id="MobiDB-lite"/>
    </source>
</evidence>
<organism evidence="11 12">
    <name type="scientific">Geodia barretti</name>
    <name type="common">Barrett's horny sponge</name>
    <dbReference type="NCBI Taxonomy" id="519541"/>
    <lineage>
        <taxon>Eukaryota</taxon>
        <taxon>Metazoa</taxon>
        <taxon>Porifera</taxon>
        <taxon>Demospongiae</taxon>
        <taxon>Heteroscleromorpha</taxon>
        <taxon>Tetractinellida</taxon>
        <taxon>Astrophorina</taxon>
        <taxon>Geodiidae</taxon>
        <taxon>Geodia</taxon>
    </lineage>
</organism>
<evidence type="ECO:0000313" key="11">
    <source>
        <dbReference type="EMBL" id="CAI8034474.1"/>
    </source>
</evidence>
<dbReference type="Pfam" id="PF03938">
    <property type="entry name" value="OmpH"/>
    <property type="match status" value="1"/>
</dbReference>
<comment type="subcellular location">
    <subcellularLocation>
        <location evidence="1">Membrane</location>
    </subcellularLocation>
</comment>
<dbReference type="SUPFAM" id="SSF111384">
    <property type="entry name" value="OmpH-like"/>
    <property type="match status" value="1"/>
</dbReference>
<feature type="compositionally biased region" description="Basic and acidic residues" evidence="9">
    <location>
        <begin position="926"/>
        <end position="935"/>
    </location>
</feature>
<dbReference type="EMBL" id="CASHTH010002735">
    <property type="protein sequence ID" value="CAI8034474.1"/>
    <property type="molecule type" value="Genomic_DNA"/>
</dbReference>
<dbReference type="GO" id="GO:0071709">
    <property type="term" value="P:membrane assembly"/>
    <property type="evidence" value="ECO:0007669"/>
    <property type="project" value="InterPro"/>
</dbReference>
<dbReference type="Pfam" id="PF07244">
    <property type="entry name" value="POTRA"/>
    <property type="match status" value="4"/>
</dbReference>
<dbReference type="Gene3D" id="3.10.20.310">
    <property type="entry name" value="membrane protein fhac"/>
    <property type="match status" value="5"/>
</dbReference>
<reference evidence="11" key="1">
    <citation type="submission" date="2023-03" db="EMBL/GenBank/DDBJ databases">
        <authorList>
            <person name="Steffen K."/>
            <person name="Cardenas P."/>
        </authorList>
    </citation>
    <scope>NUCLEOTIDE SEQUENCE</scope>
</reference>
<evidence type="ECO:0000256" key="3">
    <source>
        <dbReference type="ARBA" id="ARBA00022692"/>
    </source>
</evidence>
<dbReference type="InterPro" id="IPR005632">
    <property type="entry name" value="Chaperone_Skp"/>
</dbReference>
<keyword evidence="8" id="KW-0175">Coiled coil</keyword>
<comment type="caution">
    <text evidence="11">The sequence shown here is derived from an EMBL/GenBank/DDBJ whole genome shotgun (WGS) entry which is preliminary data.</text>
</comment>
<keyword evidence="6" id="KW-0472">Membrane</keyword>
<keyword evidence="2" id="KW-1134">Transmembrane beta strand</keyword>
<dbReference type="InterPro" id="IPR024930">
    <property type="entry name" value="Skp_dom_sf"/>
</dbReference>
<evidence type="ECO:0000256" key="8">
    <source>
        <dbReference type="SAM" id="Coils"/>
    </source>
</evidence>
<keyword evidence="5" id="KW-0677">Repeat</keyword>
<keyword evidence="3" id="KW-0812">Transmembrane</keyword>
<dbReference type="PROSITE" id="PS51779">
    <property type="entry name" value="POTRA"/>
    <property type="match status" value="1"/>
</dbReference>
<protein>
    <submittedName>
        <fullName evidence="11">Outer membrane protein assembly factor BamA</fullName>
    </submittedName>
</protein>
<dbReference type="SMART" id="SM00935">
    <property type="entry name" value="OmpH"/>
    <property type="match status" value="1"/>
</dbReference>
<dbReference type="InterPro" id="IPR039910">
    <property type="entry name" value="D15-like"/>
</dbReference>
<dbReference type="InterPro" id="IPR023707">
    <property type="entry name" value="OM_assembly_BamA"/>
</dbReference>
<evidence type="ECO:0000256" key="5">
    <source>
        <dbReference type="ARBA" id="ARBA00022737"/>
    </source>
</evidence>
<evidence type="ECO:0000313" key="12">
    <source>
        <dbReference type="Proteomes" id="UP001174909"/>
    </source>
</evidence>
<feature type="domain" description="POTRA" evidence="10">
    <location>
        <begin position="101"/>
        <end position="179"/>
    </location>
</feature>
<keyword evidence="12" id="KW-1185">Reference proteome</keyword>
<dbReference type="NCBIfam" id="TIGR03303">
    <property type="entry name" value="OM_YaeT"/>
    <property type="match status" value="1"/>
</dbReference>
<dbReference type="Gene3D" id="3.30.910.20">
    <property type="entry name" value="Skp domain"/>
    <property type="match status" value="1"/>
</dbReference>
<keyword evidence="4" id="KW-0732">Signal</keyword>
<dbReference type="GO" id="GO:0051082">
    <property type="term" value="F:unfolded protein binding"/>
    <property type="evidence" value="ECO:0007669"/>
    <property type="project" value="InterPro"/>
</dbReference>
<dbReference type="PANTHER" id="PTHR12815:SF47">
    <property type="entry name" value="TRANSLOCATION AND ASSEMBLY MODULE SUBUNIT TAMA"/>
    <property type="match status" value="1"/>
</dbReference>
<evidence type="ECO:0000256" key="2">
    <source>
        <dbReference type="ARBA" id="ARBA00022452"/>
    </source>
</evidence>
<sequence length="935" mass="105789">MCLILSTIPAAADEEPKSTPTIDEALQIKEIEFEGIMEDSEGLIKSIIQTRVGEEISPYQLSQDSKNLYKDTGFFEEILVDVEPAEGGGLKVIYRLIPNPKIEGNINIIGNEQLKYKKIKEAISLKPGELFNGQRLWRSKQNVLKTYKEAGYYLAEVQTHKDINSDANTIAVTFEITEGQRIKVQEINFIGNDNLSPKSLSKQMKTRTGKHFDEIFFEEDLTILVRYYQDAGFNQARISKHEKRFSDDKTELMLDITIDEGPQFIVGKYTVELTHSEKPAFSEEKIRDILSPAEGEIFNRGEFEATLAEIEGEYQNKGYLLSQVDASPNFDEISGIVDLTLNINEGDVIVIGDVHINGLEKTKDNVIRRELDQLDIKPGEFYDVQALRKARQRVFRMGPFIRNVEFVPSNSEGAIRDLIVTITESPRTGLLSLGGGYGTEGGIFGVAQIGENNLWGRAFQVHLKGELGARDRHTGELRFSTPWILGTPTRFSTSLYNTQRTHRYYGSIFRDRGYDRYTYKRVGGSLTFGRPISKNTDLSIRLKNESVDASGSGVTTIEDRLTRSITLSLGRDTRDYQRSVHEPVSGSHNSLSYEYAGGFFGADNKFQKYSADSSWFLTSWFNHVLAGHVRTSYLSSQSTDWRFLYYERYRLGGIDTVRGYEDFEIFPINANGEINFNGGNKVLYANLEYRIPFANQLTGVLFFDIGQVWDESITNVFNEFQLKKGAGVGIRFDLMGMLARLEWGYGFDRTVEGGFGAAAENNFKLGVVDTQRVFENFTKAQEANEILRAAQDRLTNELKGIQQEIGTMEERLEKQRLFLDASETQTLEADIRLKGQELQGKLEIGQESIMAKREELLAPLTQDIENLLQQVGESEGYSLILEKRLVTLYVDPKYDLTEKVLTLLNDAYEKEKSKDAQQSATPPETETGKEGEKSN</sequence>
<dbReference type="InterPro" id="IPR010827">
    <property type="entry name" value="BamA/TamA_POTRA"/>
</dbReference>
<keyword evidence="7" id="KW-0998">Cell outer membrane</keyword>
<dbReference type="AlphaFoldDB" id="A0AA35SRW4"/>
<dbReference type="Proteomes" id="UP001174909">
    <property type="component" value="Unassembled WGS sequence"/>
</dbReference>
<feature type="coiled-coil region" evidence="8">
    <location>
        <begin position="784"/>
        <end position="811"/>
    </location>
</feature>